<dbReference type="PANTHER" id="PTHR20963:SF18">
    <property type="entry name" value="ACID PHOSPHATASE PHO11-RELATED"/>
    <property type="match status" value="1"/>
</dbReference>
<organism evidence="9 10">
    <name type="scientific">Wickerhamomyces ciferrii (strain ATCC 14091 / BCRC 22168 / CBS 111 / JCM 3599 / NBRC 0793 / NRRL Y-1031 F-60-10)</name>
    <name type="common">Yeast</name>
    <name type="synonym">Pichia ciferrii</name>
    <dbReference type="NCBI Taxonomy" id="1206466"/>
    <lineage>
        <taxon>Eukaryota</taxon>
        <taxon>Fungi</taxon>
        <taxon>Dikarya</taxon>
        <taxon>Ascomycota</taxon>
        <taxon>Saccharomycotina</taxon>
        <taxon>Saccharomycetes</taxon>
        <taxon>Phaffomycetales</taxon>
        <taxon>Wickerhamomycetaceae</taxon>
        <taxon>Wickerhamomyces</taxon>
    </lineage>
</organism>
<name>K0KM53_WICCF</name>
<dbReference type="Proteomes" id="UP000009328">
    <property type="component" value="Unassembled WGS sequence"/>
</dbReference>
<keyword evidence="5" id="KW-0325">Glycoprotein</keyword>
<dbReference type="HOGENOM" id="CLU_020880_3_1_1"/>
<proteinExistence type="inferred from homology"/>
<evidence type="ECO:0000256" key="7">
    <source>
        <dbReference type="PIRSR" id="PIRSR000894-2"/>
    </source>
</evidence>
<evidence type="ECO:0000256" key="1">
    <source>
        <dbReference type="ARBA" id="ARBA00000032"/>
    </source>
</evidence>
<evidence type="ECO:0000256" key="4">
    <source>
        <dbReference type="ARBA" id="ARBA00022801"/>
    </source>
</evidence>
<keyword evidence="4 9" id="KW-0378">Hydrolase</keyword>
<evidence type="ECO:0000256" key="3">
    <source>
        <dbReference type="ARBA" id="ARBA00012646"/>
    </source>
</evidence>
<protein>
    <recommendedName>
        <fullName evidence="3">acid phosphatase</fullName>
        <ecNumber evidence="3">3.1.3.2</ecNumber>
    </recommendedName>
</protein>
<gene>
    <name evidence="9" type="ORF">BN7_1747</name>
</gene>
<feature type="active site" description="Proton donor" evidence="6">
    <location>
        <position position="332"/>
    </location>
</feature>
<keyword evidence="8" id="KW-0732">Signal</keyword>
<reference evidence="9 10" key="1">
    <citation type="journal article" date="2012" name="Eukaryot. Cell">
        <title>Draft genome sequence of Wickerhamomyces ciferrii NRRL Y-1031 F-60-10.</title>
        <authorList>
            <person name="Schneider J."/>
            <person name="Andrea H."/>
            <person name="Blom J."/>
            <person name="Jaenicke S."/>
            <person name="Ruckert C."/>
            <person name="Schorsch C."/>
            <person name="Szczepanowski R."/>
            <person name="Farwick M."/>
            <person name="Goesmann A."/>
            <person name="Puhler A."/>
            <person name="Schaffer S."/>
            <person name="Tauch A."/>
            <person name="Kohler T."/>
            <person name="Brinkrolf K."/>
        </authorList>
    </citation>
    <scope>NUCLEOTIDE SEQUENCE [LARGE SCALE GENOMIC DNA]</scope>
    <source>
        <strain evidence="10">ATCC 14091 / BCRC 22168 / CBS 111 / JCM 3599 / NBRC 0793 / NRRL Y-1031 F-60-10</strain>
    </source>
</reference>
<feature type="signal peptide" evidence="8">
    <location>
        <begin position="1"/>
        <end position="20"/>
    </location>
</feature>
<dbReference type="InterPro" id="IPR016274">
    <property type="entry name" value="Histidine_acid_Pase_euk"/>
</dbReference>
<dbReference type="SUPFAM" id="SSF53254">
    <property type="entry name" value="Phosphoglycerate mutase-like"/>
    <property type="match status" value="1"/>
</dbReference>
<dbReference type="EC" id="3.1.3.2" evidence="3"/>
<dbReference type="PANTHER" id="PTHR20963">
    <property type="entry name" value="MULTIPLE INOSITOL POLYPHOSPHATE PHOSPHATASE-RELATED"/>
    <property type="match status" value="1"/>
</dbReference>
<dbReference type="AlphaFoldDB" id="K0KM53"/>
<dbReference type="FunCoup" id="K0KM53">
    <property type="interactions" value="507"/>
</dbReference>
<evidence type="ECO:0000256" key="6">
    <source>
        <dbReference type="PIRSR" id="PIRSR000894-1"/>
    </source>
</evidence>
<dbReference type="eggNOG" id="KOG1382">
    <property type="taxonomic scope" value="Eukaryota"/>
</dbReference>
<sequence length="448" mass="50736">MQLSSAILSTLALSISAIEALPIGEQQYSLKPYSQNALDQYNVLRFIGAASPYVQNPGYGIQRDAPYQCKVTQANLISRHGERYPTTDLGKEIIENIIELNVKEIKGPLSFLKDYQFKGLDKDEFENETSKGPYSGLLDQYRHGTLFREQYDDLTFIDDIKFFTASQERVAVSAKQFAKGFLGEAYNESLVVYLEEHDPKLGANTLTPVNSCKYYDIDSNQDKIDQLSTSFLNKTADRLNGQNEGLNISSKIVKSLLDYCGFELNVQGTTQICDIFNNDEYLAYSYIYDLTYFYQYGTANNLSTTVGSTYVDALIRLIKDDSKKLTLSFAHDTDIYHIVALLGLFETKDLPTDHQSFNHLWKISNIVPMGARLITERLECEGYDEPFVRFVHNDAVLPIEGHSEGPGFSISLSDFENFINDRMDGKNFAKDCDIEDGAPDKLTFFWDN</sequence>
<evidence type="ECO:0000313" key="9">
    <source>
        <dbReference type="EMBL" id="CCH42203.1"/>
    </source>
</evidence>
<dbReference type="Pfam" id="PF00328">
    <property type="entry name" value="His_Phos_2"/>
    <property type="match status" value="1"/>
</dbReference>
<dbReference type="InterPro" id="IPR000560">
    <property type="entry name" value="His_Pase_clade-2"/>
</dbReference>
<feature type="disulfide bond" evidence="7">
    <location>
        <begin position="69"/>
        <end position="380"/>
    </location>
</feature>
<feature type="disulfide bond" evidence="7">
    <location>
        <begin position="260"/>
        <end position="273"/>
    </location>
</feature>
<feature type="chain" id="PRO_5003834401" description="acid phosphatase" evidence="8">
    <location>
        <begin position="21"/>
        <end position="448"/>
    </location>
</feature>
<feature type="active site" description="Nucleophile" evidence="6">
    <location>
        <position position="80"/>
    </location>
</feature>
<evidence type="ECO:0000313" key="10">
    <source>
        <dbReference type="Proteomes" id="UP000009328"/>
    </source>
</evidence>
<comment type="catalytic activity">
    <reaction evidence="1">
        <text>a phosphate monoester + H2O = an alcohol + phosphate</text>
        <dbReference type="Rhea" id="RHEA:15017"/>
        <dbReference type="ChEBI" id="CHEBI:15377"/>
        <dbReference type="ChEBI" id="CHEBI:30879"/>
        <dbReference type="ChEBI" id="CHEBI:43474"/>
        <dbReference type="ChEBI" id="CHEBI:67140"/>
        <dbReference type="EC" id="3.1.3.2"/>
    </reaction>
</comment>
<evidence type="ECO:0000256" key="5">
    <source>
        <dbReference type="ARBA" id="ARBA00023180"/>
    </source>
</evidence>
<dbReference type="InterPro" id="IPR029033">
    <property type="entry name" value="His_PPase_superfam"/>
</dbReference>
<comment type="caution">
    <text evidence="9">The sequence shown here is derived from an EMBL/GenBank/DDBJ whole genome shotgun (WGS) entry which is preliminary data.</text>
</comment>
<dbReference type="PROSITE" id="PS00616">
    <property type="entry name" value="HIS_ACID_PHOSPHAT_1"/>
    <property type="match status" value="1"/>
</dbReference>
<keyword evidence="10" id="KW-1185">Reference proteome</keyword>
<accession>K0KM53</accession>
<keyword evidence="7" id="KW-1015">Disulfide bond</keyword>
<evidence type="ECO:0000256" key="8">
    <source>
        <dbReference type="SAM" id="SignalP"/>
    </source>
</evidence>
<dbReference type="GO" id="GO:0003993">
    <property type="term" value="F:acid phosphatase activity"/>
    <property type="evidence" value="ECO:0007669"/>
    <property type="project" value="UniProtKB-EC"/>
</dbReference>
<dbReference type="InterPro" id="IPR033379">
    <property type="entry name" value="Acid_Pase_AS"/>
</dbReference>
<comment type="similarity">
    <text evidence="2">Belongs to the histidine acid phosphatase family.</text>
</comment>
<dbReference type="GO" id="GO:0009277">
    <property type="term" value="C:fungal-type cell wall"/>
    <property type="evidence" value="ECO:0007669"/>
    <property type="project" value="TreeGrafter"/>
</dbReference>
<dbReference type="STRING" id="1206466.K0KM53"/>
<dbReference type="Gene3D" id="3.40.50.1240">
    <property type="entry name" value="Phosphoglycerate mutase-like"/>
    <property type="match status" value="1"/>
</dbReference>
<dbReference type="EMBL" id="CAIF01000039">
    <property type="protein sequence ID" value="CCH42203.1"/>
    <property type="molecule type" value="Genomic_DNA"/>
</dbReference>
<evidence type="ECO:0000256" key="2">
    <source>
        <dbReference type="ARBA" id="ARBA00005375"/>
    </source>
</evidence>
<dbReference type="PIRSF" id="PIRSF000894">
    <property type="entry name" value="Acid_phosphatase"/>
    <property type="match status" value="1"/>
</dbReference>
<dbReference type="CDD" id="cd07061">
    <property type="entry name" value="HP_HAP_like"/>
    <property type="match status" value="1"/>
</dbReference>
<dbReference type="InParanoid" id="K0KM53"/>